<dbReference type="AlphaFoldDB" id="A0AAV2R3W5"/>
<evidence type="ECO:0000256" key="1">
    <source>
        <dbReference type="SAM" id="MobiDB-lite"/>
    </source>
</evidence>
<dbReference type="Proteomes" id="UP001497623">
    <property type="component" value="Unassembled WGS sequence"/>
</dbReference>
<feature type="non-terminal residue" evidence="2">
    <location>
        <position position="186"/>
    </location>
</feature>
<evidence type="ECO:0000313" key="3">
    <source>
        <dbReference type="Proteomes" id="UP001497623"/>
    </source>
</evidence>
<protein>
    <submittedName>
        <fullName evidence="2">Uncharacterized protein</fullName>
    </submittedName>
</protein>
<gene>
    <name evidence="2" type="ORF">MNOR_LOCUS19544</name>
</gene>
<organism evidence="2 3">
    <name type="scientific">Meganyctiphanes norvegica</name>
    <name type="common">Northern krill</name>
    <name type="synonym">Thysanopoda norvegica</name>
    <dbReference type="NCBI Taxonomy" id="48144"/>
    <lineage>
        <taxon>Eukaryota</taxon>
        <taxon>Metazoa</taxon>
        <taxon>Ecdysozoa</taxon>
        <taxon>Arthropoda</taxon>
        <taxon>Crustacea</taxon>
        <taxon>Multicrustacea</taxon>
        <taxon>Malacostraca</taxon>
        <taxon>Eumalacostraca</taxon>
        <taxon>Eucarida</taxon>
        <taxon>Euphausiacea</taxon>
        <taxon>Euphausiidae</taxon>
        <taxon>Meganyctiphanes</taxon>
    </lineage>
</organism>
<comment type="caution">
    <text evidence="2">The sequence shown here is derived from an EMBL/GenBank/DDBJ whole genome shotgun (WGS) entry which is preliminary data.</text>
</comment>
<accession>A0AAV2R3W5</accession>
<dbReference type="EMBL" id="CAXKWB010014568">
    <property type="protein sequence ID" value="CAL4111060.1"/>
    <property type="molecule type" value="Genomic_DNA"/>
</dbReference>
<feature type="region of interest" description="Disordered" evidence="1">
    <location>
        <begin position="1"/>
        <end position="55"/>
    </location>
</feature>
<keyword evidence="3" id="KW-1185">Reference proteome</keyword>
<feature type="non-terminal residue" evidence="2">
    <location>
        <position position="1"/>
    </location>
</feature>
<name>A0AAV2R3W5_MEGNR</name>
<reference evidence="2 3" key="1">
    <citation type="submission" date="2024-05" db="EMBL/GenBank/DDBJ databases">
        <authorList>
            <person name="Wallberg A."/>
        </authorList>
    </citation>
    <scope>NUCLEOTIDE SEQUENCE [LARGE SCALE GENOMIC DNA]</scope>
</reference>
<evidence type="ECO:0000313" key="2">
    <source>
        <dbReference type="EMBL" id="CAL4111060.1"/>
    </source>
</evidence>
<proteinExistence type="predicted"/>
<sequence>DKNKDEHVAGSVPTKCHIPKWPAVSEKDSSTSRSVSRSSIHQEEKSGTDFKTVPAGGQIASSSTSLLVSANTSPASILDACDKLIDICDYMGFIGHSLKAIIGKATEYHMDIDKMFKVFLEPDSIMVMDMALVKLKNDANVETDARSKEKLLKVFKQTQILTDYLKAPTAAADETKEKETEKAHYG</sequence>